<organism evidence="8 9">
    <name type="scientific">Noviherbaspirillum cavernae</name>
    <dbReference type="NCBI Taxonomy" id="2320862"/>
    <lineage>
        <taxon>Bacteria</taxon>
        <taxon>Pseudomonadati</taxon>
        <taxon>Pseudomonadota</taxon>
        <taxon>Betaproteobacteria</taxon>
        <taxon>Burkholderiales</taxon>
        <taxon>Oxalobacteraceae</taxon>
        <taxon>Noviherbaspirillum</taxon>
    </lineage>
</organism>
<keyword evidence="5 6" id="KW-0482">Metalloprotease</keyword>
<dbReference type="AlphaFoldDB" id="A0A418X1T9"/>
<gene>
    <name evidence="8" type="ORF">D3870_10720</name>
</gene>
<keyword evidence="3 6" id="KW-0378">Hydrolase</keyword>
<dbReference type="Gene3D" id="3.30.2010.10">
    <property type="entry name" value="Metalloproteases ('zincins'), catalytic domain"/>
    <property type="match status" value="1"/>
</dbReference>
<evidence type="ECO:0000313" key="8">
    <source>
        <dbReference type="EMBL" id="RJG06422.1"/>
    </source>
</evidence>
<sequence length="277" mass="30298">MKTTVKQQVLKGMLVVAAVVSMGACQTVQTTKSGAVGVDRTQRMAVAPGALEQAAREQYAELIARERQKGTLNRNPEQVARVRTIVNRLIPQTAHFRPDAVKWQWETNVITSQEVNAWCMPGGKMAVYTGLMERLNVTDDELAAVMGHEIAHALREHARERASEQMVASGIISVGTALFGLGDIGQQGAEFAYMGLLGLPNSRKHETEADRIGVELAARAGYDPRAAISLWQKMGKASSGEPLKFLSTHPSTADRVNDLTAYSQRVMPLYEQARKGR</sequence>
<dbReference type="GO" id="GO:0004222">
    <property type="term" value="F:metalloendopeptidase activity"/>
    <property type="evidence" value="ECO:0007669"/>
    <property type="project" value="InterPro"/>
</dbReference>
<dbReference type="RefSeq" id="WP_119738983.1">
    <property type="nucleotide sequence ID" value="NZ_QYUN01000002.1"/>
</dbReference>
<comment type="caution">
    <text evidence="8">The sequence shown here is derived from an EMBL/GenBank/DDBJ whole genome shotgun (WGS) entry which is preliminary data.</text>
</comment>
<dbReference type="Pfam" id="PF01435">
    <property type="entry name" value="Peptidase_M48"/>
    <property type="match status" value="1"/>
</dbReference>
<dbReference type="GO" id="GO:0016020">
    <property type="term" value="C:membrane"/>
    <property type="evidence" value="ECO:0007669"/>
    <property type="project" value="TreeGrafter"/>
</dbReference>
<dbReference type="OrthoDB" id="9810445at2"/>
<keyword evidence="9" id="KW-1185">Reference proteome</keyword>
<keyword evidence="1 6" id="KW-0645">Protease</keyword>
<keyword evidence="4 6" id="KW-0862">Zinc</keyword>
<dbReference type="InterPro" id="IPR001915">
    <property type="entry name" value="Peptidase_M48"/>
</dbReference>
<keyword evidence="2" id="KW-0479">Metal-binding</keyword>
<protein>
    <submittedName>
        <fullName evidence="8">M48 family peptidase</fullName>
    </submittedName>
</protein>
<feature type="domain" description="Peptidase M48" evidence="7">
    <location>
        <begin position="78"/>
        <end position="261"/>
    </location>
</feature>
<dbReference type="PANTHER" id="PTHR22726:SF1">
    <property type="entry name" value="METALLOENDOPEPTIDASE OMA1, MITOCHONDRIAL"/>
    <property type="match status" value="1"/>
</dbReference>
<dbReference type="GO" id="GO:0046872">
    <property type="term" value="F:metal ion binding"/>
    <property type="evidence" value="ECO:0007669"/>
    <property type="project" value="UniProtKB-KW"/>
</dbReference>
<evidence type="ECO:0000256" key="3">
    <source>
        <dbReference type="ARBA" id="ARBA00022801"/>
    </source>
</evidence>
<proteinExistence type="inferred from homology"/>
<dbReference type="PROSITE" id="PS51257">
    <property type="entry name" value="PROKAR_LIPOPROTEIN"/>
    <property type="match status" value="1"/>
</dbReference>
<dbReference type="EMBL" id="QYUN01000002">
    <property type="protein sequence ID" value="RJG06422.1"/>
    <property type="molecule type" value="Genomic_DNA"/>
</dbReference>
<dbReference type="PANTHER" id="PTHR22726">
    <property type="entry name" value="METALLOENDOPEPTIDASE OMA1"/>
    <property type="match status" value="1"/>
</dbReference>
<evidence type="ECO:0000256" key="1">
    <source>
        <dbReference type="ARBA" id="ARBA00022670"/>
    </source>
</evidence>
<dbReference type="Proteomes" id="UP000285190">
    <property type="component" value="Unassembled WGS sequence"/>
</dbReference>
<dbReference type="InterPro" id="IPR051156">
    <property type="entry name" value="Mito/Outer_Membr_Metalloprot"/>
</dbReference>
<evidence type="ECO:0000259" key="7">
    <source>
        <dbReference type="Pfam" id="PF01435"/>
    </source>
</evidence>
<comment type="similarity">
    <text evidence="6">Belongs to the peptidase M48 family.</text>
</comment>
<evidence type="ECO:0000313" key="9">
    <source>
        <dbReference type="Proteomes" id="UP000285190"/>
    </source>
</evidence>
<comment type="cofactor">
    <cofactor evidence="6">
        <name>Zn(2+)</name>
        <dbReference type="ChEBI" id="CHEBI:29105"/>
    </cofactor>
    <text evidence="6">Binds 1 zinc ion per subunit.</text>
</comment>
<evidence type="ECO:0000256" key="2">
    <source>
        <dbReference type="ARBA" id="ARBA00022723"/>
    </source>
</evidence>
<evidence type="ECO:0000256" key="5">
    <source>
        <dbReference type="ARBA" id="ARBA00023049"/>
    </source>
</evidence>
<dbReference type="CDD" id="cd07331">
    <property type="entry name" value="M48C_Oma1_like"/>
    <property type="match status" value="1"/>
</dbReference>
<dbReference type="GO" id="GO:0051603">
    <property type="term" value="P:proteolysis involved in protein catabolic process"/>
    <property type="evidence" value="ECO:0007669"/>
    <property type="project" value="TreeGrafter"/>
</dbReference>
<reference evidence="8 9" key="1">
    <citation type="submission" date="2018-09" db="EMBL/GenBank/DDBJ databases">
        <authorList>
            <person name="Zhu H."/>
        </authorList>
    </citation>
    <scope>NUCLEOTIDE SEQUENCE [LARGE SCALE GENOMIC DNA]</scope>
    <source>
        <strain evidence="8 9">K2R10-39</strain>
    </source>
</reference>
<evidence type="ECO:0000256" key="4">
    <source>
        <dbReference type="ARBA" id="ARBA00022833"/>
    </source>
</evidence>
<accession>A0A418X1T9</accession>
<name>A0A418X1T9_9BURK</name>
<evidence type="ECO:0000256" key="6">
    <source>
        <dbReference type="RuleBase" id="RU003983"/>
    </source>
</evidence>